<dbReference type="PROSITE" id="PS00903">
    <property type="entry name" value="CYT_DCMP_DEAMINASES_1"/>
    <property type="match status" value="1"/>
</dbReference>
<dbReference type="GO" id="GO:0008270">
    <property type="term" value="F:zinc ion binding"/>
    <property type="evidence" value="ECO:0007669"/>
    <property type="project" value="InterPro"/>
</dbReference>
<evidence type="ECO:0000256" key="1">
    <source>
        <dbReference type="ARBA" id="ARBA00001947"/>
    </source>
</evidence>
<proteinExistence type="predicted"/>
<comment type="subcellular location">
    <subcellularLocation>
        <location evidence="2">Cytoplasm</location>
    </subcellularLocation>
</comment>
<sequence>MSLLSDLDRQALSRCYDLALKSYEEGGLPIGSVLTRGSAILAEGHNRRVQQGNPILHGEMDALQAAGRQKSYADVTLYTSLSPCMMCAGTIVQFGIPRVVIADATSFGGNEQFLRDRGIEVIVAEDPRCLALMQRLFAERPALWNEDIAEDHCSGAGA</sequence>
<comment type="subunit">
    <text evidence="3">Homodimer.</text>
</comment>
<name>A0A7X1FUT6_9SPHN</name>
<dbReference type="InterPro" id="IPR002125">
    <property type="entry name" value="CMP_dCMP_dom"/>
</dbReference>
<evidence type="ECO:0000256" key="8">
    <source>
        <dbReference type="ARBA" id="ARBA00060693"/>
    </source>
</evidence>
<keyword evidence="7" id="KW-0862">Zinc</keyword>
<evidence type="ECO:0000256" key="7">
    <source>
        <dbReference type="ARBA" id="ARBA00022833"/>
    </source>
</evidence>
<dbReference type="GO" id="GO:0008835">
    <property type="term" value="F:diaminohydroxyphosphoribosylaminopyrimidine deaminase activity"/>
    <property type="evidence" value="ECO:0007669"/>
    <property type="project" value="TreeGrafter"/>
</dbReference>
<protein>
    <submittedName>
        <fullName evidence="10">Nucleoside deaminase</fullName>
    </submittedName>
</protein>
<dbReference type="Gene3D" id="3.40.140.10">
    <property type="entry name" value="Cytidine Deaminase, domain 2"/>
    <property type="match status" value="1"/>
</dbReference>
<gene>
    <name evidence="10" type="ORF">H7F51_17825</name>
</gene>
<feature type="domain" description="CMP/dCMP-type deaminase" evidence="9">
    <location>
        <begin position="6"/>
        <end position="121"/>
    </location>
</feature>
<evidence type="ECO:0000313" key="10">
    <source>
        <dbReference type="EMBL" id="MBC2667381.1"/>
    </source>
</evidence>
<keyword evidence="5" id="KW-0479">Metal-binding</keyword>
<dbReference type="InterPro" id="IPR016192">
    <property type="entry name" value="APOBEC/CMP_deaminase_Zn-bd"/>
</dbReference>
<keyword evidence="4" id="KW-0963">Cytoplasm</keyword>
<dbReference type="AlphaFoldDB" id="A0A7X1FUT6"/>
<evidence type="ECO:0000259" key="9">
    <source>
        <dbReference type="PROSITE" id="PS51747"/>
    </source>
</evidence>
<dbReference type="CDD" id="cd01285">
    <property type="entry name" value="nucleoside_deaminase"/>
    <property type="match status" value="1"/>
</dbReference>
<dbReference type="InterPro" id="IPR016193">
    <property type="entry name" value="Cytidine_deaminase-like"/>
</dbReference>
<comment type="pathway">
    <text evidence="8">Pyrimidine metabolism.</text>
</comment>
<dbReference type="Proteomes" id="UP000566813">
    <property type="component" value="Unassembled WGS sequence"/>
</dbReference>
<dbReference type="PANTHER" id="PTHR11079:SF190">
    <property type="entry name" value="CYTOSINE DEAMINASE"/>
    <property type="match status" value="1"/>
</dbReference>
<evidence type="ECO:0000256" key="5">
    <source>
        <dbReference type="ARBA" id="ARBA00022723"/>
    </source>
</evidence>
<dbReference type="GO" id="GO:0072527">
    <property type="term" value="P:pyrimidine-containing compound metabolic process"/>
    <property type="evidence" value="ECO:0007669"/>
    <property type="project" value="UniProtKB-ARBA"/>
</dbReference>
<comment type="caution">
    <text evidence="10">The sequence shown here is derived from an EMBL/GenBank/DDBJ whole genome shotgun (WGS) entry which is preliminary data.</text>
</comment>
<dbReference type="SUPFAM" id="SSF53927">
    <property type="entry name" value="Cytidine deaminase-like"/>
    <property type="match status" value="1"/>
</dbReference>
<evidence type="ECO:0000256" key="6">
    <source>
        <dbReference type="ARBA" id="ARBA00022801"/>
    </source>
</evidence>
<keyword evidence="11" id="KW-1185">Reference proteome</keyword>
<dbReference type="FunFam" id="3.40.140.10:FF:000016">
    <property type="entry name" value="Cytosine deaminase"/>
    <property type="match status" value="1"/>
</dbReference>
<reference evidence="10 11" key="1">
    <citation type="submission" date="2020-08" db="EMBL/GenBank/DDBJ databases">
        <title>The genome sequence of type strain Novosphingobium flavum NBRC 111647.</title>
        <authorList>
            <person name="Liu Y."/>
        </authorList>
    </citation>
    <scope>NUCLEOTIDE SEQUENCE [LARGE SCALE GENOMIC DNA]</scope>
    <source>
        <strain evidence="10 11">NBRC 111647</strain>
    </source>
</reference>
<evidence type="ECO:0000256" key="2">
    <source>
        <dbReference type="ARBA" id="ARBA00004496"/>
    </source>
</evidence>
<dbReference type="GO" id="GO:0005737">
    <property type="term" value="C:cytoplasm"/>
    <property type="evidence" value="ECO:0007669"/>
    <property type="project" value="UniProtKB-SubCell"/>
</dbReference>
<dbReference type="GO" id="GO:0055086">
    <property type="term" value="P:nucleobase-containing small molecule metabolic process"/>
    <property type="evidence" value="ECO:0007669"/>
    <property type="project" value="UniProtKB-ARBA"/>
</dbReference>
<evidence type="ECO:0000256" key="3">
    <source>
        <dbReference type="ARBA" id="ARBA00011738"/>
    </source>
</evidence>
<evidence type="ECO:0000313" key="11">
    <source>
        <dbReference type="Proteomes" id="UP000566813"/>
    </source>
</evidence>
<keyword evidence="6" id="KW-0378">Hydrolase</keyword>
<accession>A0A7X1FUT6</accession>
<organism evidence="10 11">
    <name type="scientific">Novosphingobium flavum</name>
    <dbReference type="NCBI Taxonomy" id="1778672"/>
    <lineage>
        <taxon>Bacteria</taxon>
        <taxon>Pseudomonadati</taxon>
        <taxon>Pseudomonadota</taxon>
        <taxon>Alphaproteobacteria</taxon>
        <taxon>Sphingomonadales</taxon>
        <taxon>Sphingomonadaceae</taxon>
        <taxon>Novosphingobium</taxon>
    </lineage>
</organism>
<dbReference type="PROSITE" id="PS51747">
    <property type="entry name" value="CYT_DCMP_DEAMINASES_2"/>
    <property type="match status" value="1"/>
</dbReference>
<evidence type="ECO:0000256" key="4">
    <source>
        <dbReference type="ARBA" id="ARBA00022490"/>
    </source>
</evidence>
<comment type="cofactor">
    <cofactor evidence="1">
        <name>Zn(2+)</name>
        <dbReference type="ChEBI" id="CHEBI:29105"/>
    </cofactor>
</comment>
<dbReference type="RefSeq" id="WP_185665676.1">
    <property type="nucleotide sequence ID" value="NZ_JACLAW010000018.1"/>
</dbReference>
<dbReference type="EMBL" id="JACLAW010000018">
    <property type="protein sequence ID" value="MBC2667381.1"/>
    <property type="molecule type" value="Genomic_DNA"/>
</dbReference>
<dbReference type="Pfam" id="PF00383">
    <property type="entry name" value="dCMP_cyt_deam_1"/>
    <property type="match status" value="1"/>
</dbReference>
<dbReference type="PANTHER" id="PTHR11079">
    <property type="entry name" value="CYTOSINE DEAMINASE FAMILY MEMBER"/>
    <property type="match status" value="1"/>
</dbReference>